<feature type="domain" description="Prolyl 4-hydroxylase alpha subunit Fe(2+) 2OG dioxygenase" evidence="1">
    <location>
        <begin position="125"/>
        <end position="216"/>
    </location>
</feature>
<accession>A0ABW2YRE1</accession>
<evidence type="ECO:0000313" key="3">
    <source>
        <dbReference type="Proteomes" id="UP001597090"/>
    </source>
</evidence>
<reference evidence="3" key="1">
    <citation type="journal article" date="2019" name="Int. J. Syst. Evol. Microbiol.">
        <title>The Global Catalogue of Microorganisms (GCM) 10K type strain sequencing project: providing services to taxonomists for standard genome sequencing and annotation.</title>
        <authorList>
            <consortium name="The Broad Institute Genomics Platform"/>
            <consortium name="The Broad Institute Genome Sequencing Center for Infectious Disease"/>
            <person name="Wu L."/>
            <person name="Ma J."/>
        </authorList>
    </citation>
    <scope>NUCLEOTIDE SEQUENCE [LARGE SCALE GENOMIC DNA]</scope>
    <source>
        <strain evidence="3">CCUG 55491</strain>
    </source>
</reference>
<sequence>MPFDTKDLARLIVQRLEDAKEELHAQWATPEGTRTRHFVLEQVLPENVARTIAEAFPVDGAGFNDRSSFREHKKTLAKLGKTDPVLGAISLAFQEEDVIAKVAEITRMSGLEPDRSFYAGGLSMMFPGDFLNPHIDNSHDGERKRYRRINLLYYINEGWNEACGGNFELWDDDVSQPKTLVSGFNRLVAMETNKESWHSVSKVVSDRPRRCVSNYYFSDVSPDGDKYFHVTSFTGRPTELLKRIIGPVDNGLRNLVLRVFKTFVPGKSLTDKVEHTHADKLGMATGEVAKL</sequence>
<dbReference type="Gene3D" id="2.60.120.620">
    <property type="entry name" value="q2cbj1_9rhob like domain"/>
    <property type="match status" value="1"/>
</dbReference>
<name>A0ABW2YRE1_9GAMM</name>
<evidence type="ECO:0000259" key="1">
    <source>
        <dbReference type="Pfam" id="PF13640"/>
    </source>
</evidence>
<dbReference type="Pfam" id="PF13640">
    <property type="entry name" value="2OG-FeII_Oxy_3"/>
    <property type="match status" value="1"/>
</dbReference>
<proteinExistence type="predicted"/>
<protein>
    <submittedName>
        <fullName evidence="2">2OG-Fe(II) oxygenase</fullName>
    </submittedName>
</protein>
<comment type="caution">
    <text evidence="2">The sequence shown here is derived from an EMBL/GenBank/DDBJ whole genome shotgun (WGS) entry which is preliminary data.</text>
</comment>
<dbReference type="RefSeq" id="WP_386812067.1">
    <property type="nucleotide sequence ID" value="NZ_JBHTIH010000003.1"/>
</dbReference>
<keyword evidence="3" id="KW-1185">Reference proteome</keyword>
<evidence type="ECO:0000313" key="2">
    <source>
        <dbReference type="EMBL" id="MFD0739052.1"/>
    </source>
</evidence>
<dbReference type="Proteomes" id="UP001597090">
    <property type="component" value="Unassembled WGS sequence"/>
</dbReference>
<gene>
    <name evidence="2" type="ORF">ACFQZQ_07135</name>
</gene>
<organism evidence="2 3">
    <name type="scientific">Lysobacter koreensis</name>
    <dbReference type="NCBI Taxonomy" id="266122"/>
    <lineage>
        <taxon>Bacteria</taxon>
        <taxon>Pseudomonadati</taxon>
        <taxon>Pseudomonadota</taxon>
        <taxon>Gammaproteobacteria</taxon>
        <taxon>Lysobacterales</taxon>
        <taxon>Lysobacteraceae</taxon>
        <taxon>Lysobacter</taxon>
    </lineage>
</organism>
<dbReference type="EMBL" id="JBHTIH010000003">
    <property type="protein sequence ID" value="MFD0739052.1"/>
    <property type="molecule type" value="Genomic_DNA"/>
</dbReference>
<dbReference type="InterPro" id="IPR044862">
    <property type="entry name" value="Pro_4_hyd_alph_FE2OG_OXY"/>
</dbReference>